<protein>
    <submittedName>
        <fullName evidence="2">Uncharacterized protein</fullName>
    </submittedName>
</protein>
<feature type="region of interest" description="Disordered" evidence="1">
    <location>
        <begin position="228"/>
        <end position="259"/>
    </location>
</feature>
<gene>
    <name evidence="2" type="ORF">ASPWEDRAFT_39015</name>
</gene>
<dbReference type="Proteomes" id="UP000184383">
    <property type="component" value="Unassembled WGS sequence"/>
</dbReference>
<accession>A0A1L9RR05</accession>
<keyword evidence="3" id="KW-1185">Reference proteome</keyword>
<dbReference type="EMBL" id="KV878211">
    <property type="protein sequence ID" value="OJJ37332.1"/>
    <property type="molecule type" value="Genomic_DNA"/>
</dbReference>
<dbReference type="RefSeq" id="XP_040691008.1">
    <property type="nucleotide sequence ID" value="XM_040835015.1"/>
</dbReference>
<feature type="compositionally biased region" description="Low complexity" evidence="1">
    <location>
        <begin position="237"/>
        <end position="250"/>
    </location>
</feature>
<dbReference type="AlphaFoldDB" id="A0A1L9RR05"/>
<evidence type="ECO:0000313" key="3">
    <source>
        <dbReference type="Proteomes" id="UP000184383"/>
    </source>
</evidence>
<organism evidence="2 3">
    <name type="scientific">Aspergillus wentii DTO 134E9</name>
    <dbReference type="NCBI Taxonomy" id="1073089"/>
    <lineage>
        <taxon>Eukaryota</taxon>
        <taxon>Fungi</taxon>
        <taxon>Dikarya</taxon>
        <taxon>Ascomycota</taxon>
        <taxon>Pezizomycotina</taxon>
        <taxon>Eurotiomycetes</taxon>
        <taxon>Eurotiomycetidae</taxon>
        <taxon>Eurotiales</taxon>
        <taxon>Aspergillaceae</taxon>
        <taxon>Aspergillus</taxon>
        <taxon>Aspergillus subgen. Cremei</taxon>
    </lineage>
</organism>
<feature type="compositionally biased region" description="Polar residues" evidence="1">
    <location>
        <begin position="65"/>
        <end position="83"/>
    </location>
</feature>
<sequence>MADCWQPQASLPGSHWFPQGNQQCLNSAFRDLVHAFPRPRHSARVMKPRSAGSSPSSVSKRRTTMPHSSTMRRPTQPQQNQSYQTPFDAALLASAVQERRSRPISWHPASAASTGYSNPQYYSAATTADNLAAMAMPSQPINGLPSYGNENMMYPTEDLSLSMEPFPSFPELQGTDPMQQASFLQMNSGSQVDPVAWDAGTSNFPMSQPMSDGWAFDMMSMNNSMPSADVAGSSYESVPSSGGFSGPSTPDFLPIQQPDDDANALSQLAAKKPEDELVGMGLYNNPDAFMESSLQGLSGKGLKLEETFTPSADEENKNSEDDDEDDEDEDEDEADETPADKQEQPKTESFKQPSKPSMLNKSFFFEDDDLESHAVTGTQPLINLASQPCMNYGYGWI</sequence>
<dbReference type="STRING" id="1073089.A0A1L9RR05"/>
<name>A0A1L9RR05_ASPWE</name>
<evidence type="ECO:0000313" key="2">
    <source>
        <dbReference type="EMBL" id="OJJ37332.1"/>
    </source>
</evidence>
<feature type="region of interest" description="Disordered" evidence="1">
    <location>
        <begin position="308"/>
        <end position="363"/>
    </location>
</feature>
<feature type="compositionally biased region" description="Basic and acidic residues" evidence="1">
    <location>
        <begin position="338"/>
        <end position="349"/>
    </location>
</feature>
<evidence type="ECO:0000256" key="1">
    <source>
        <dbReference type="SAM" id="MobiDB-lite"/>
    </source>
</evidence>
<feature type="compositionally biased region" description="Polar residues" evidence="1">
    <location>
        <begin position="350"/>
        <end position="360"/>
    </location>
</feature>
<dbReference type="OrthoDB" id="5378435at2759"/>
<proteinExistence type="predicted"/>
<feature type="compositionally biased region" description="Acidic residues" evidence="1">
    <location>
        <begin position="320"/>
        <end position="337"/>
    </location>
</feature>
<reference evidence="3" key="1">
    <citation type="journal article" date="2017" name="Genome Biol.">
        <title>Comparative genomics reveals high biological diversity and specific adaptations in the industrially and medically important fungal genus Aspergillus.</title>
        <authorList>
            <person name="de Vries R.P."/>
            <person name="Riley R."/>
            <person name="Wiebenga A."/>
            <person name="Aguilar-Osorio G."/>
            <person name="Amillis S."/>
            <person name="Uchima C.A."/>
            <person name="Anderluh G."/>
            <person name="Asadollahi M."/>
            <person name="Askin M."/>
            <person name="Barry K."/>
            <person name="Battaglia E."/>
            <person name="Bayram O."/>
            <person name="Benocci T."/>
            <person name="Braus-Stromeyer S.A."/>
            <person name="Caldana C."/>
            <person name="Canovas D."/>
            <person name="Cerqueira G.C."/>
            <person name="Chen F."/>
            <person name="Chen W."/>
            <person name="Choi C."/>
            <person name="Clum A."/>
            <person name="Dos Santos R.A."/>
            <person name="Damasio A.R."/>
            <person name="Diallinas G."/>
            <person name="Emri T."/>
            <person name="Fekete E."/>
            <person name="Flipphi M."/>
            <person name="Freyberg S."/>
            <person name="Gallo A."/>
            <person name="Gournas C."/>
            <person name="Habgood R."/>
            <person name="Hainaut M."/>
            <person name="Harispe M.L."/>
            <person name="Henrissat B."/>
            <person name="Hilden K.S."/>
            <person name="Hope R."/>
            <person name="Hossain A."/>
            <person name="Karabika E."/>
            <person name="Karaffa L."/>
            <person name="Karanyi Z."/>
            <person name="Krasevec N."/>
            <person name="Kuo A."/>
            <person name="Kusch H."/>
            <person name="LaButti K."/>
            <person name="Lagendijk E.L."/>
            <person name="Lapidus A."/>
            <person name="Levasseur A."/>
            <person name="Lindquist E."/>
            <person name="Lipzen A."/>
            <person name="Logrieco A.F."/>
            <person name="MacCabe A."/>
            <person name="Maekelae M.R."/>
            <person name="Malavazi I."/>
            <person name="Melin P."/>
            <person name="Meyer V."/>
            <person name="Mielnichuk N."/>
            <person name="Miskei M."/>
            <person name="Molnar A.P."/>
            <person name="Mule G."/>
            <person name="Ngan C.Y."/>
            <person name="Orejas M."/>
            <person name="Orosz E."/>
            <person name="Ouedraogo J.P."/>
            <person name="Overkamp K.M."/>
            <person name="Park H.-S."/>
            <person name="Perrone G."/>
            <person name="Piumi F."/>
            <person name="Punt P.J."/>
            <person name="Ram A.F."/>
            <person name="Ramon A."/>
            <person name="Rauscher S."/>
            <person name="Record E."/>
            <person name="Riano-Pachon D.M."/>
            <person name="Robert V."/>
            <person name="Roehrig J."/>
            <person name="Ruller R."/>
            <person name="Salamov A."/>
            <person name="Salih N.S."/>
            <person name="Samson R.A."/>
            <person name="Sandor E."/>
            <person name="Sanguinetti M."/>
            <person name="Schuetze T."/>
            <person name="Sepcic K."/>
            <person name="Shelest E."/>
            <person name="Sherlock G."/>
            <person name="Sophianopoulou V."/>
            <person name="Squina F.M."/>
            <person name="Sun H."/>
            <person name="Susca A."/>
            <person name="Todd R.B."/>
            <person name="Tsang A."/>
            <person name="Unkles S.E."/>
            <person name="van de Wiele N."/>
            <person name="van Rossen-Uffink D."/>
            <person name="Oliveira J.V."/>
            <person name="Vesth T.C."/>
            <person name="Visser J."/>
            <person name="Yu J.-H."/>
            <person name="Zhou M."/>
            <person name="Andersen M.R."/>
            <person name="Archer D.B."/>
            <person name="Baker S.E."/>
            <person name="Benoit I."/>
            <person name="Brakhage A.A."/>
            <person name="Braus G.H."/>
            <person name="Fischer R."/>
            <person name="Frisvad J.C."/>
            <person name="Goldman G.H."/>
            <person name="Houbraken J."/>
            <person name="Oakley B."/>
            <person name="Pocsi I."/>
            <person name="Scazzocchio C."/>
            <person name="Seiboth B."/>
            <person name="vanKuyk P.A."/>
            <person name="Wortman J."/>
            <person name="Dyer P.S."/>
            <person name="Grigoriev I.V."/>
        </authorList>
    </citation>
    <scope>NUCLEOTIDE SEQUENCE [LARGE SCALE GENOMIC DNA]</scope>
    <source>
        <strain evidence="3">DTO 134E9</strain>
    </source>
</reference>
<dbReference type="GeneID" id="63750863"/>
<dbReference type="VEuPathDB" id="FungiDB:ASPWEDRAFT_39015"/>
<feature type="region of interest" description="Disordered" evidence="1">
    <location>
        <begin position="39"/>
        <end position="83"/>
    </location>
</feature>